<feature type="transmembrane region" description="Helical" evidence="1">
    <location>
        <begin position="188"/>
        <end position="216"/>
    </location>
</feature>
<gene>
    <name evidence="2" type="ORF">AVEN_42682_1</name>
</gene>
<sequence length="382" mass="43895">MYSSFPKPASMKKGLSNNWTMGHTSHSNSLRYSLMILLLCGITLSNSKESIMVSRGLGLVFHVVCFSVLVQISCCFYRFRSSFAALTVITNALTLFTWWALYTKRMQYTKVIHRLKRCGLSKCSWALIFARFSFVVLLTMIFFPSAASTVMLNYSTNTDRRCNECWFKIPSVYGKNVYNFFLQVFREFINWGFTYTIASFYSSTCLEINGIVCKLIRDMKSEDLHIVQQRKKRYRRAVLIMADFESSMSFTIFLVFCNCFNEFFRGLTQILHNPQGNERIRISVIAFAYFIGSGITFITAVFTADNLQHNFGLLRNLMLETSDPTSTSSNLSDLLQHDLTLLEDKDNVHLTAWDMFEVRKGLIITTLASLISYSVILGQLKI</sequence>
<evidence type="ECO:0000256" key="1">
    <source>
        <dbReference type="SAM" id="Phobius"/>
    </source>
</evidence>
<keyword evidence="1" id="KW-0812">Transmembrane</keyword>
<dbReference type="OrthoDB" id="6434452at2759"/>
<feature type="transmembrane region" description="Helical" evidence="1">
    <location>
        <begin position="29"/>
        <end position="47"/>
    </location>
</feature>
<name>A0A4Y2BPY8_ARAVE</name>
<feature type="transmembrane region" description="Helical" evidence="1">
    <location>
        <begin position="59"/>
        <end position="79"/>
    </location>
</feature>
<dbReference type="EMBL" id="BGPR01000092">
    <property type="protein sequence ID" value="GBL93244.1"/>
    <property type="molecule type" value="Genomic_DNA"/>
</dbReference>
<feature type="transmembrane region" description="Helical" evidence="1">
    <location>
        <begin position="284"/>
        <end position="304"/>
    </location>
</feature>
<keyword evidence="3" id="KW-1185">Reference proteome</keyword>
<evidence type="ECO:0000313" key="3">
    <source>
        <dbReference type="Proteomes" id="UP000499080"/>
    </source>
</evidence>
<feature type="transmembrane region" description="Helical" evidence="1">
    <location>
        <begin position="85"/>
        <end position="102"/>
    </location>
</feature>
<reference evidence="2 3" key="1">
    <citation type="journal article" date="2019" name="Sci. Rep.">
        <title>Orb-weaving spider Araneus ventricosus genome elucidates the spidroin gene catalogue.</title>
        <authorList>
            <person name="Kono N."/>
            <person name="Nakamura H."/>
            <person name="Ohtoshi R."/>
            <person name="Moran D.A.P."/>
            <person name="Shinohara A."/>
            <person name="Yoshida Y."/>
            <person name="Fujiwara M."/>
            <person name="Mori M."/>
            <person name="Tomita M."/>
            <person name="Arakawa K."/>
        </authorList>
    </citation>
    <scope>NUCLEOTIDE SEQUENCE [LARGE SCALE GENOMIC DNA]</scope>
</reference>
<keyword evidence="1" id="KW-1133">Transmembrane helix</keyword>
<keyword evidence="1" id="KW-0472">Membrane</keyword>
<organism evidence="2 3">
    <name type="scientific">Araneus ventricosus</name>
    <name type="common">Orbweaver spider</name>
    <name type="synonym">Epeira ventricosa</name>
    <dbReference type="NCBI Taxonomy" id="182803"/>
    <lineage>
        <taxon>Eukaryota</taxon>
        <taxon>Metazoa</taxon>
        <taxon>Ecdysozoa</taxon>
        <taxon>Arthropoda</taxon>
        <taxon>Chelicerata</taxon>
        <taxon>Arachnida</taxon>
        <taxon>Araneae</taxon>
        <taxon>Araneomorphae</taxon>
        <taxon>Entelegynae</taxon>
        <taxon>Araneoidea</taxon>
        <taxon>Araneidae</taxon>
        <taxon>Araneus</taxon>
    </lineage>
</organism>
<accession>A0A4Y2BPY8</accession>
<feature type="transmembrane region" description="Helical" evidence="1">
    <location>
        <begin position="361"/>
        <end position="380"/>
    </location>
</feature>
<evidence type="ECO:0008006" key="4">
    <source>
        <dbReference type="Google" id="ProtNLM"/>
    </source>
</evidence>
<feature type="transmembrane region" description="Helical" evidence="1">
    <location>
        <begin position="123"/>
        <end position="143"/>
    </location>
</feature>
<comment type="caution">
    <text evidence="2">The sequence shown here is derived from an EMBL/GenBank/DDBJ whole genome shotgun (WGS) entry which is preliminary data.</text>
</comment>
<proteinExistence type="predicted"/>
<dbReference type="AlphaFoldDB" id="A0A4Y2BPY8"/>
<protein>
    <recommendedName>
        <fullName evidence="4">Gustatory receptor</fullName>
    </recommendedName>
</protein>
<dbReference type="Proteomes" id="UP000499080">
    <property type="component" value="Unassembled WGS sequence"/>
</dbReference>
<evidence type="ECO:0000313" key="2">
    <source>
        <dbReference type="EMBL" id="GBL93244.1"/>
    </source>
</evidence>